<comment type="caution">
    <text evidence="1">The sequence shown here is derived from an EMBL/GenBank/DDBJ whole genome shotgun (WGS) entry which is preliminary data.</text>
</comment>
<dbReference type="Proteomes" id="UP000664940">
    <property type="component" value="Unassembled WGS sequence"/>
</dbReference>
<dbReference type="EMBL" id="JABVXQ010000015">
    <property type="protein sequence ID" value="KAF6074868.1"/>
    <property type="molecule type" value="Genomic_DNA"/>
</dbReference>
<gene>
    <name evidence="1" type="ORF">HJG60_009292</name>
</gene>
<name>A0A833Y8P2_9CHIR</name>
<proteinExistence type="predicted"/>
<accession>A0A833Y8P2</accession>
<reference evidence="1 2" key="1">
    <citation type="journal article" date="2020" name="Nature">
        <title>Six reference-quality genomes reveal evolution of bat adaptations.</title>
        <authorList>
            <person name="Jebb D."/>
            <person name="Huang Z."/>
            <person name="Pippel M."/>
            <person name="Hughes G.M."/>
            <person name="Lavrichenko K."/>
            <person name="Devanna P."/>
            <person name="Winkler S."/>
            <person name="Jermiin L.S."/>
            <person name="Skirmuntt E.C."/>
            <person name="Katzourakis A."/>
            <person name="Burkitt-Gray L."/>
            <person name="Ray D.A."/>
            <person name="Sullivan K.A.M."/>
            <person name="Roscito J.G."/>
            <person name="Kirilenko B.M."/>
            <person name="Davalos L.M."/>
            <person name="Corthals A.P."/>
            <person name="Power M.L."/>
            <person name="Jones G."/>
            <person name="Ransome R.D."/>
            <person name="Dechmann D.K.N."/>
            <person name="Locatelli A.G."/>
            <person name="Puechmaille S.J."/>
            <person name="Fedrigo O."/>
            <person name="Jarvis E.D."/>
            <person name="Hiller M."/>
            <person name="Vernes S.C."/>
            <person name="Myers E.W."/>
            <person name="Teeling E.C."/>
        </authorList>
    </citation>
    <scope>NUCLEOTIDE SEQUENCE [LARGE SCALE GENOMIC DNA]</scope>
    <source>
        <strain evidence="1">Bat1K_MPI-CBG_1</strain>
    </source>
</reference>
<evidence type="ECO:0000313" key="2">
    <source>
        <dbReference type="Proteomes" id="UP000664940"/>
    </source>
</evidence>
<protein>
    <submittedName>
        <fullName evidence="1">Uncharacterized protein</fullName>
    </submittedName>
</protein>
<dbReference type="AlphaFoldDB" id="A0A833Y8P2"/>
<evidence type="ECO:0000313" key="1">
    <source>
        <dbReference type="EMBL" id="KAF6074868.1"/>
    </source>
</evidence>
<organism evidence="1 2">
    <name type="scientific">Phyllostomus discolor</name>
    <name type="common">pale spear-nosed bat</name>
    <dbReference type="NCBI Taxonomy" id="89673"/>
    <lineage>
        <taxon>Eukaryota</taxon>
        <taxon>Metazoa</taxon>
        <taxon>Chordata</taxon>
        <taxon>Craniata</taxon>
        <taxon>Vertebrata</taxon>
        <taxon>Euteleostomi</taxon>
        <taxon>Mammalia</taxon>
        <taxon>Eutheria</taxon>
        <taxon>Laurasiatheria</taxon>
        <taxon>Chiroptera</taxon>
        <taxon>Yangochiroptera</taxon>
        <taxon>Phyllostomidae</taxon>
        <taxon>Phyllostominae</taxon>
        <taxon>Phyllostomus</taxon>
    </lineage>
</organism>
<sequence length="136" mass="15887">MIVKFLQPAYPKEEGLNSASRIFPTCYHNSVFRIPKDLLMSCIMRFLKLACKDRQMIISHFINEFQVKYLARTFEIICIVHLYEQILMEGLVLAGPMLSSPCYGVVHNLEISKDPSVTPIRHDLKPDNYRHINIYR</sequence>